<dbReference type="SUPFAM" id="SSF50199">
    <property type="entry name" value="Staphylococcal nuclease"/>
    <property type="match status" value="1"/>
</dbReference>
<keyword evidence="2" id="KW-0255">Endonuclease</keyword>
<proteinExistence type="predicted"/>
<gene>
    <name evidence="5" type="ORF">ENR15_01515</name>
</gene>
<dbReference type="EMBL" id="DSPX01000013">
    <property type="protein sequence ID" value="HGF99367.1"/>
    <property type="molecule type" value="Genomic_DNA"/>
</dbReference>
<dbReference type="Gene3D" id="2.40.50.90">
    <property type="match status" value="1"/>
</dbReference>
<dbReference type="PANTHER" id="PTHR12302:SF3">
    <property type="entry name" value="SERINE_THREONINE-PROTEIN KINASE 31"/>
    <property type="match status" value="1"/>
</dbReference>
<dbReference type="InterPro" id="IPR016071">
    <property type="entry name" value="Staphylococal_nuclease_OB-fold"/>
</dbReference>
<dbReference type="PANTHER" id="PTHR12302">
    <property type="entry name" value="EBNA2 BINDING PROTEIN P100"/>
    <property type="match status" value="1"/>
</dbReference>
<keyword evidence="3" id="KW-0378">Hydrolase</keyword>
<reference evidence="5" key="1">
    <citation type="journal article" date="2020" name="mSystems">
        <title>Genome- and Community-Level Interaction Insights into Carbon Utilization and Element Cycling Functions of Hydrothermarchaeota in Hydrothermal Sediment.</title>
        <authorList>
            <person name="Zhou Z."/>
            <person name="Liu Y."/>
            <person name="Xu W."/>
            <person name="Pan J."/>
            <person name="Luo Z.H."/>
            <person name="Li M."/>
        </authorList>
    </citation>
    <scope>NUCLEOTIDE SEQUENCE [LARGE SCALE GENOMIC DNA]</scope>
    <source>
        <strain evidence="5">SpSt-374</strain>
    </source>
</reference>
<organism evidence="5">
    <name type="scientific">Planktothricoides sp. SpSt-374</name>
    <dbReference type="NCBI Taxonomy" id="2282167"/>
    <lineage>
        <taxon>Bacteria</taxon>
        <taxon>Bacillati</taxon>
        <taxon>Cyanobacteriota</taxon>
        <taxon>Cyanophyceae</taxon>
        <taxon>Oscillatoriophycideae</taxon>
        <taxon>Oscillatoriales</taxon>
        <taxon>Oscillatoriaceae</taxon>
        <taxon>Planktothricoides</taxon>
    </lineage>
</organism>
<accession>A0A7C3ZTP7</accession>
<evidence type="ECO:0000256" key="1">
    <source>
        <dbReference type="ARBA" id="ARBA00022722"/>
    </source>
</evidence>
<dbReference type="Pfam" id="PF00565">
    <property type="entry name" value="SNase"/>
    <property type="match status" value="1"/>
</dbReference>
<evidence type="ECO:0000256" key="2">
    <source>
        <dbReference type="ARBA" id="ARBA00022759"/>
    </source>
</evidence>
<evidence type="ECO:0000313" key="5">
    <source>
        <dbReference type="EMBL" id="HGF99367.1"/>
    </source>
</evidence>
<dbReference type="GO" id="GO:0004519">
    <property type="term" value="F:endonuclease activity"/>
    <property type="evidence" value="ECO:0007669"/>
    <property type="project" value="UniProtKB-KW"/>
</dbReference>
<dbReference type="AlphaFoldDB" id="A0A7C3ZTP7"/>
<dbReference type="GO" id="GO:0016787">
    <property type="term" value="F:hydrolase activity"/>
    <property type="evidence" value="ECO:0007669"/>
    <property type="project" value="UniProtKB-KW"/>
</dbReference>
<name>A0A7C3ZTP7_9CYAN</name>
<dbReference type="PROSITE" id="PS50830">
    <property type="entry name" value="TNASE_3"/>
    <property type="match status" value="1"/>
</dbReference>
<evidence type="ECO:0000259" key="4">
    <source>
        <dbReference type="PROSITE" id="PS50830"/>
    </source>
</evidence>
<dbReference type="InterPro" id="IPR035437">
    <property type="entry name" value="SNase_OB-fold_sf"/>
</dbReference>
<keyword evidence="1" id="KW-0540">Nuclease</keyword>
<evidence type="ECO:0000256" key="3">
    <source>
        <dbReference type="ARBA" id="ARBA00022801"/>
    </source>
</evidence>
<dbReference type="SMART" id="SM00318">
    <property type="entry name" value="SNc"/>
    <property type="match status" value="1"/>
</dbReference>
<protein>
    <submittedName>
        <fullName evidence="5">Thermonuclease family protein</fullName>
    </submittedName>
</protein>
<feature type="domain" description="TNase-like" evidence="4">
    <location>
        <begin position="18"/>
        <end position="144"/>
    </location>
</feature>
<sequence length="164" mass="18681">MLLVCFLLTSCQLETPPQGVKVKVARVLSGQTLEIANTTGPQKLRLLGIEAPDWRQEPHGPVAKEKLRQMVEGKLVLLQYDVETQDGWGRQLGYIWLDGQLVQEVLVRDGYVLAASRSPNTKHEQRLDYAQKSARLQELGIWNPQKPLRLTPAQFRRLDRRSNS</sequence>
<comment type="caution">
    <text evidence="5">The sequence shown here is derived from an EMBL/GenBank/DDBJ whole genome shotgun (WGS) entry which is preliminary data.</text>
</comment>